<feature type="domain" description="HD" evidence="1">
    <location>
        <begin position="226"/>
        <end position="408"/>
    </location>
</feature>
<sequence>MFHFLFFLVMKIIYLIGIRYNYHTHLNFQGVQMIENIVERFSKAASMQRWNDHIRPVEFTELDKQAHKMVIAYVIARFEEDRMGPHSVDWLALIEGGIFEFLHRTVLTDIKPPVFHRMMKEKGEELNKHVFKELENDMEGLNHGFQERFKNYYLKSSNTLERRILRAAHYLATQWEFKIIYHTAPFIHGIEQTKENIENQIEDHYDLIGVQKILLGKKSFGFIDRCGQLRFQKRWAHIPRIPETSVLGHMFIVAATSYLCTMEMNVEACPKRFYNNFYAGLFHDLPEVLTKDIISPVKDSVEGLKEIIKDYEEFQMNEELLPLLPRPWHTDMKYFSESEFENKIQDNQQVLLGLSFKNINRDYNEDEFSPLDGELLKAVDRLAAFIEAKMSINHGIKSDELKEASNNIYDEYARETISGIDFGRIFNYFHNL</sequence>
<protein>
    <submittedName>
        <fullName evidence="2">Hydrolase HAD superfamily</fullName>
    </submittedName>
</protein>
<dbReference type="KEGG" id="mfc:BRM9_0045"/>
<dbReference type="STRING" id="2162.BRM9_0045"/>
<dbReference type="Proteomes" id="UP000029661">
    <property type="component" value="Chromosome"/>
</dbReference>
<dbReference type="InterPro" id="IPR006674">
    <property type="entry name" value="HD_domain"/>
</dbReference>
<evidence type="ECO:0000313" key="3">
    <source>
        <dbReference type="Proteomes" id="UP000029661"/>
    </source>
</evidence>
<organism evidence="2 3">
    <name type="scientific">Methanobacterium formicicum</name>
    <dbReference type="NCBI Taxonomy" id="2162"/>
    <lineage>
        <taxon>Archaea</taxon>
        <taxon>Methanobacteriati</taxon>
        <taxon>Methanobacteriota</taxon>
        <taxon>Methanomada group</taxon>
        <taxon>Methanobacteria</taxon>
        <taxon>Methanobacteriales</taxon>
        <taxon>Methanobacteriaceae</taxon>
        <taxon>Methanobacterium</taxon>
    </lineage>
</organism>
<reference evidence="2 3" key="1">
    <citation type="submission" date="2013-12" db="EMBL/GenBank/DDBJ databases">
        <title>The complete genome sequence of Methanobacterium sp. BRM9.</title>
        <authorList>
            <consortium name="Pastoral Greenhouse Gas Research Consortium"/>
            <person name="Kelly W.J."/>
            <person name="Leahy S.C."/>
            <person name="Perry R."/>
            <person name="Li D."/>
            <person name="Altermann E."/>
            <person name="Lambie S.C."/>
            <person name="Attwood G.T."/>
        </authorList>
    </citation>
    <scope>NUCLEOTIDE SEQUENCE [LARGE SCALE GENOMIC DNA]</scope>
    <source>
        <strain evidence="2 3">BRM9</strain>
    </source>
</reference>
<evidence type="ECO:0000313" key="2">
    <source>
        <dbReference type="EMBL" id="AIS30879.1"/>
    </source>
</evidence>
<dbReference type="SUPFAM" id="SSF109604">
    <property type="entry name" value="HD-domain/PDEase-like"/>
    <property type="match status" value="2"/>
</dbReference>
<dbReference type="EMBL" id="CP006933">
    <property type="protein sequence ID" value="AIS30879.1"/>
    <property type="molecule type" value="Genomic_DNA"/>
</dbReference>
<dbReference type="GO" id="GO:0016787">
    <property type="term" value="F:hydrolase activity"/>
    <property type="evidence" value="ECO:0007669"/>
    <property type="project" value="UniProtKB-KW"/>
</dbReference>
<name>A0A089ZUL2_METFO</name>
<dbReference type="Gene3D" id="1.10.3210.10">
    <property type="entry name" value="Hypothetical protein af1432"/>
    <property type="match status" value="2"/>
</dbReference>
<dbReference type="Pfam" id="PF13023">
    <property type="entry name" value="HD_3"/>
    <property type="match status" value="1"/>
</dbReference>
<keyword evidence="2" id="KW-0378">Hydrolase</keyword>
<dbReference type="AlphaFoldDB" id="A0A089ZUL2"/>
<evidence type="ECO:0000259" key="1">
    <source>
        <dbReference type="Pfam" id="PF13023"/>
    </source>
</evidence>
<accession>A0A089ZUL2</accession>
<gene>
    <name evidence="2" type="ORF">BRM9_0045</name>
</gene>
<proteinExistence type="predicted"/>